<dbReference type="PANTHER" id="PTHR36849">
    <property type="entry name" value="CYTOPLASMIC PROTEIN-RELATED"/>
    <property type="match status" value="1"/>
</dbReference>
<dbReference type="RefSeq" id="WP_212920301.1">
    <property type="nucleotide sequence ID" value="NZ_BORP01000002.1"/>
</dbReference>
<proteinExistence type="predicted"/>
<dbReference type="EMBL" id="BORP01000002">
    <property type="protein sequence ID" value="GIO26792.1"/>
    <property type="molecule type" value="Genomic_DNA"/>
</dbReference>
<sequence>MVKIQYKRIYQDVLEEDGIRILVDRLWPRGISKEKAKLDHWIKEVAPSNELRKWYHHDVSKFSEFQMKYKQELSQGTQFEALEKLKSIIYSSRETVTLLYGAKDEKYNQAVILKQILEDSK</sequence>
<evidence type="ECO:0008006" key="3">
    <source>
        <dbReference type="Google" id="ProtNLM"/>
    </source>
</evidence>
<organism evidence="1 2">
    <name type="scientific">Ornithinibacillus bavariensis</name>
    <dbReference type="NCBI Taxonomy" id="545502"/>
    <lineage>
        <taxon>Bacteria</taxon>
        <taxon>Bacillati</taxon>
        <taxon>Bacillota</taxon>
        <taxon>Bacilli</taxon>
        <taxon>Bacillales</taxon>
        <taxon>Bacillaceae</taxon>
        <taxon>Ornithinibacillus</taxon>
    </lineage>
</organism>
<dbReference type="Proteomes" id="UP000676917">
    <property type="component" value="Unassembled WGS sequence"/>
</dbReference>
<name>A0A919X6F2_9BACI</name>
<protein>
    <recommendedName>
        <fullName evidence="3">DUF488 family protein</fullName>
    </recommendedName>
</protein>
<reference evidence="1" key="1">
    <citation type="submission" date="2021-03" db="EMBL/GenBank/DDBJ databases">
        <title>Antimicrobial resistance genes in bacteria isolated from Japanese honey, and their potential for conferring macrolide and lincosamide resistance in the American foulbrood pathogen Paenibacillus larvae.</title>
        <authorList>
            <person name="Okamoto M."/>
            <person name="Kumagai M."/>
            <person name="Kanamori H."/>
            <person name="Takamatsu D."/>
        </authorList>
    </citation>
    <scope>NUCLEOTIDE SEQUENCE</scope>
    <source>
        <strain evidence="1">J43TS3</strain>
    </source>
</reference>
<dbReference type="PANTHER" id="PTHR36849:SF1">
    <property type="entry name" value="CYTOPLASMIC PROTEIN"/>
    <property type="match status" value="1"/>
</dbReference>
<dbReference type="Pfam" id="PF22752">
    <property type="entry name" value="DUF488-N3i"/>
    <property type="match status" value="1"/>
</dbReference>
<evidence type="ECO:0000313" key="1">
    <source>
        <dbReference type="EMBL" id="GIO26792.1"/>
    </source>
</evidence>
<dbReference type="AlphaFoldDB" id="A0A919X6F2"/>
<accession>A0A919X6F2</accession>
<evidence type="ECO:0000313" key="2">
    <source>
        <dbReference type="Proteomes" id="UP000676917"/>
    </source>
</evidence>
<comment type="caution">
    <text evidence="1">The sequence shown here is derived from an EMBL/GenBank/DDBJ whole genome shotgun (WGS) entry which is preliminary data.</text>
</comment>
<keyword evidence="2" id="KW-1185">Reference proteome</keyword>
<gene>
    <name evidence="1" type="ORF">J43TS3_14030</name>
</gene>
<dbReference type="InterPro" id="IPR052552">
    <property type="entry name" value="YeaO-like"/>
</dbReference>